<dbReference type="AlphaFoldDB" id="K0S5A8"/>
<evidence type="ECO:0000313" key="2">
    <source>
        <dbReference type="Proteomes" id="UP000266841"/>
    </source>
</evidence>
<comment type="caution">
    <text evidence="1">The sequence shown here is derived from an EMBL/GenBank/DDBJ whole genome shotgun (WGS) entry which is preliminary data.</text>
</comment>
<sequence>WTLTSHAWNRGSGEEEIRVVPKEHSHYGINNNRKTYRNYDGAGEIPESLTAVSWCDGDLSQIEAIKSMVDLYNDNNIIANKQNAARSGKLSLNPVASVMINLKL</sequence>
<keyword evidence="2" id="KW-1185">Reference proteome</keyword>
<organism evidence="1 2">
    <name type="scientific">Thalassiosira oceanica</name>
    <name type="common">Marine diatom</name>
    <dbReference type="NCBI Taxonomy" id="159749"/>
    <lineage>
        <taxon>Eukaryota</taxon>
        <taxon>Sar</taxon>
        <taxon>Stramenopiles</taxon>
        <taxon>Ochrophyta</taxon>
        <taxon>Bacillariophyta</taxon>
        <taxon>Coscinodiscophyceae</taxon>
        <taxon>Thalassiosirophycidae</taxon>
        <taxon>Thalassiosirales</taxon>
        <taxon>Thalassiosiraceae</taxon>
        <taxon>Thalassiosira</taxon>
    </lineage>
</organism>
<name>K0S5A8_THAOC</name>
<evidence type="ECO:0000313" key="1">
    <source>
        <dbReference type="EMBL" id="EJK60465.1"/>
    </source>
</evidence>
<protein>
    <submittedName>
        <fullName evidence="1">Uncharacterized protein</fullName>
    </submittedName>
</protein>
<dbReference type="EMBL" id="AGNL01021066">
    <property type="protein sequence ID" value="EJK60465.1"/>
    <property type="molecule type" value="Genomic_DNA"/>
</dbReference>
<feature type="non-terminal residue" evidence="1">
    <location>
        <position position="1"/>
    </location>
</feature>
<gene>
    <name evidence="1" type="ORF">THAOC_19179</name>
</gene>
<proteinExistence type="predicted"/>
<accession>K0S5A8</accession>
<reference evidence="1 2" key="1">
    <citation type="journal article" date="2012" name="Genome Biol.">
        <title>Genome and low-iron response of an oceanic diatom adapted to chronic iron limitation.</title>
        <authorList>
            <person name="Lommer M."/>
            <person name="Specht M."/>
            <person name="Roy A.S."/>
            <person name="Kraemer L."/>
            <person name="Andreson R."/>
            <person name="Gutowska M.A."/>
            <person name="Wolf J."/>
            <person name="Bergner S.V."/>
            <person name="Schilhabel M.B."/>
            <person name="Klostermeier U.C."/>
            <person name="Beiko R.G."/>
            <person name="Rosenstiel P."/>
            <person name="Hippler M."/>
            <person name="Laroche J."/>
        </authorList>
    </citation>
    <scope>NUCLEOTIDE SEQUENCE [LARGE SCALE GENOMIC DNA]</scope>
    <source>
        <strain evidence="1 2">CCMP1005</strain>
    </source>
</reference>
<dbReference type="Proteomes" id="UP000266841">
    <property type="component" value="Unassembled WGS sequence"/>
</dbReference>